<dbReference type="EMBL" id="CP042997">
    <property type="protein sequence ID" value="QEH38748.1"/>
    <property type="molecule type" value="Genomic_DNA"/>
</dbReference>
<proteinExistence type="predicted"/>
<dbReference type="InterPro" id="IPR012878">
    <property type="entry name" value="Beta-AFase-like_GH127_cat"/>
</dbReference>
<keyword evidence="2" id="KW-1015">Disulfide bond</keyword>
<organism evidence="5 6">
    <name type="scientific">Aquisphaera giovannonii</name>
    <dbReference type="NCBI Taxonomy" id="406548"/>
    <lineage>
        <taxon>Bacteria</taxon>
        <taxon>Pseudomonadati</taxon>
        <taxon>Planctomycetota</taxon>
        <taxon>Planctomycetia</taxon>
        <taxon>Isosphaerales</taxon>
        <taxon>Isosphaeraceae</taxon>
        <taxon>Aquisphaera</taxon>
    </lineage>
</organism>
<dbReference type="InterPro" id="IPR008928">
    <property type="entry name" value="6-hairpin_glycosidase_sf"/>
</dbReference>
<evidence type="ECO:0000256" key="2">
    <source>
        <dbReference type="ARBA" id="ARBA00023157"/>
    </source>
</evidence>
<dbReference type="EC" id="3.2.1.185" evidence="5"/>
<reference evidence="5 6" key="1">
    <citation type="submission" date="2019-08" db="EMBL/GenBank/DDBJ databases">
        <title>Deep-cultivation of Planctomycetes and their phenomic and genomic characterization uncovers novel biology.</title>
        <authorList>
            <person name="Wiegand S."/>
            <person name="Jogler M."/>
            <person name="Boedeker C."/>
            <person name="Pinto D."/>
            <person name="Vollmers J."/>
            <person name="Rivas-Marin E."/>
            <person name="Kohn T."/>
            <person name="Peeters S.H."/>
            <person name="Heuer A."/>
            <person name="Rast P."/>
            <person name="Oberbeckmann S."/>
            <person name="Bunk B."/>
            <person name="Jeske O."/>
            <person name="Meyerdierks A."/>
            <person name="Storesund J.E."/>
            <person name="Kallscheuer N."/>
            <person name="Luecker S."/>
            <person name="Lage O.M."/>
            <person name="Pohl T."/>
            <person name="Merkel B.J."/>
            <person name="Hornburger P."/>
            <person name="Mueller R.-W."/>
            <person name="Bruemmer F."/>
            <person name="Labrenz M."/>
            <person name="Spormann A.M."/>
            <person name="Op den Camp H."/>
            <person name="Overmann J."/>
            <person name="Amann R."/>
            <person name="Jetten M.S.M."/>
            <person name="Mascher T."/>
            <person name="Medema M.H."/>
            <person name="Devos D.P."/>
            <person name="Kaster A.-K."/>
            <person name="Ovreas L."/>
            <person name="Rohde M."/>
            <person name="Galperin M.Y."/>
            <person name="Jogler C."/>
        </authorList>
    </citation>
    <scope>NUCLEOTIDE SEQUENCE [LARGE SCALE GENOMIC DNA]</scope>
    <source>
        <strain evidence="5 6">OJF2</strain>
    </source>
</reference>
<sequence length="1053" mass="113048">MPDMVVPVAEDVMASGPTGFGSGVAMTTWIRVATVVAFSSCWLMSASVATAQADGDQIIDGIGETSLIARYPLDGNATDRSRNGFHATPRGEGAAFAEDRRFGKVLALNGARGVALELPAMMLDGVESMSVVGWARLRSANGNPQFFAFERDADHVFSCMLAVADGDDGFRTTITAKGAAGPVGPSSRNAASGRWTHVAVVLDAAAGRLSLFRDGTLAGRADVPAAAVAGILHAKAVATARLRVGDGLDGMIRDLRLYSTALSDAQVRTIHDNAAGNRRMASAGSASEAARAAKAGPVDFGGPKLVGVADLNAATTVGFLPKLPATVPGVYEGGAAGPALRVIWPSPKTAEAVARPGTHTIIGQVPGTTFAARAVVTVSAPTAAPETPERKLRPFALGEVTLDRDAAGRETPFIRNRDKFVRALAGTNPDDFLYMFRDAFGQPQPAGAKALGVWDSRTTRLRGHATGHYLSALAQAYAGTTYDETLRAELRKRMDATIEALYSLSQRSGNPEKPGGPAIADPTKVPPGEGRKGYDSNLAAGQIRTDFWNWGHGFLSAYPPDQFIMLEQGATYGTGNDQVWAPYYTLHKILAGLLDCHEVGGNAKALDIARGMALWAHGRLRRLPQETRIAMWNRYIAGEYGGMNEVMARLHRLTGDPRFLEGARLFDNIAFFYGGPDRSGGLARNVDTLRGKHANQHIPQVIGSLEAFDATKDADDFRVAENFWDIATTSYSYSIGGVAGAHRPNNAECFTAEPDTLWRNGFAEGGQNETCATYNMLKLSRGLFLHRPGDARYMDYYERALLNDILASVAEHDPGNTYHIPLNPGSRKSFGNEDMQGFTCCNGTALESNTKLQDSIYFRTEDGSALYVNLFVPSTLTWSSRGSKLKQETSFPYADSTRLTLNGCDGLDLFVRVPGWATKGSSVKVDGVEKPVDARPGSYLSLGKAWKDGAVVELRMPFGFHFSRVMDRPNIASILYGPVVLAAEEPAPRPDWRPVTVDVNAPEKSITGEPSTLRFRVGDAKLRPFFESYGRYSVYFDLKANGSAAREKSPPAP</sequence>
<feature type="region of interest" description="Disordered" evidence="3">
    <location>
        <begin position="506"/>
        <end position="532"/>
    </location>
</feature>
<dbReference type="AlphaFoldDB" id="A0A5B9WDK5"/>
<accession>A0A5B9WDK5</accession>
<evidence type="ECO:0000259" key="4">
    <source>
        <dbReference type="SMART" id="SM00560"/>
    </source>
</evidence>
<evidence type="ECO:0000313" key="6">
    <source>
        <dbReference type="Proteomes" id="UP000324233"/>
    </source>
</evidence>
<dbReference type="GO" id="GO:0102478">
    <property type="term" value="F:beta-L-arabinofuranosidase activity"/>
    <property type="evidence" value="ECO:0007669"/>
    <property type="project" value="UniProtKB-EC"/>
</dbReference>
<dbReference type="SMART" id="SM00560">
    <property type="entry name" value="LamGL"/>
    <property type="match status" value="1"/>
</dbReference>
<dbReference type="InterPro" id="IPR013320">
    <property type="entry name" value="ConA-like_dom_sf"/>
</dbReference>
<dbReference type="SUPFAM" id="SSF49899">
    <property type="entry name" value="Concanavalin A-like lectins/glucanases"/>
    <property type="match status" value="1"/>
</dbReference>
<keyword evidence="6" id="KW-1185">Reference proteome</keyword>
<dbReference type="InterPro" id="IPR049046">
    <property type="entry name" value="Beta-AFase-like_GH127_middle"/>
</dbReference>
<keyword evidence="5" id="KW-0378">Hydrolase</keyword>
<evidence type="ECO:0000313" key="5">
    <source>
        <dbReference type="EMBL" id="QEH38748.1"/>
    </source>
</evidence>
<dbReference type="SUPFAM" id="SSF48208">
    <property type="entry name" value="Six-hairpin glycosidases"/>
    <property type="match status" value="1"/>
</dbReference>
<dbReference type="KEGG" id="agv:OJF2_73540"/>
<gene>
    <name evidence="5" type="primary">hypBA1_8</name>
    <name evidence="5" type="ORF">OJF2_73540</name>
</gene>
<feature type="domain" description="LamG-like jellyroll fold" evidence="4">
    <location>
        <begin position="127"/>
        <end position="265"/>
    </location>
</feature>
<dbReference type="Pfam" id="PF20736">
    <property type="entry name" value="Glyco_hydro127M"/>
    <property type="match status" value="1"/>
</dbReference>
<evidence type="ECO:0000256" key="1">
    <source>
        <dbReference type="ARBA" id="ARBA00022729"/>
    </source>
</evidence>
<dbReference type="PANTHER" id="PTHR31151">
    <property type="entry name" value="PROLINE-TRNA LIGASE (DUF1680)"/>
    <property type="match status" value="1"/>
</dbReference>
<dbReference type="PANTHER" id="PTHR31151:SF0">
    <property type="entry name" value="PROLINE-TRNA LIGASE (DUF1680)"/>
    <property type="match status" value="1"/>
</dbReference>
<dbReference type="Pfam" id="PF07944">
    <property type="entry name" value="Beta-AFase-like_GH127_cat"/>
    <property type="match status" value="2"/>
</dbReference>
<dbReference type="InterPro" id="IPR006558">
    <property type="entry name" value="LamG-like"/>
</dbReference>
<protein>
    <submittedName>
        <fullName evidence="5">Non-reducing end beta-L-arabinofuranosidase</fullName>
        <ecNumber evidence="5">3.2.1.185</ecNumber>
    </submittedName>
</protein>
<dbReference type="Proteomes" id="UP000324233">
    <property type="component" value="Chromosome"/>
</dbReference>
<dbReference type="GO" id="GO:0005975">
    <property type="term" value="P:carbohydrate metabolic process"/>
    <property type="evidence" value="ECO:0007669"/>
    <property type="project" value="InterPro"/>
</dbReference>
<evidence type="ECO:0000256" key="3">
    <source>
        <dbReference type="SAM" id="MobiDB-lite"/>
    </source>
</evidence>
<keyword evidence="5" id="KW-0326">Glycosidase</keyword>
<dbReference type="Pfam" id="PF13385">
    <property type="entry name" value="Laminin_G_3"/>
    <property type="match status" value="1"/>
</dbReference>
<dbReference type="Gene3D" id="2.60.120.200">
    <property type="match status" value="1"/>
</dbReference>
<name>A0A5B9WDK5_9BACT</name>
<keyword evidence="1" id="KW-0732">Signal</keyword>